<dbReference type="PANTHER" id="PTHR12110">
    <property type="entry name" value="HYDROXYPYRUVATE ISOMERASE"/>
    <property type="match status" value="1"/>
</dbReference>
<protein>
    <recommendedName>
        <fullName evidence="1">Xylose isomerase-like TIM barrel domain-containing protein</fullName>
    </recommendedName>
</protein>
<accession>A0A3B1E6N4</accession>
<dbReference type="PANTHER" id="PTHR12110:SF21">
    <property type="entry name" value="XYLOSE ISOMERASE-LIKE TIM BARREL DOMAIN-CONTAINING PROTEIN"/>
    <property type="match status" value="1"/>
</dbReference>
<organism evidence="2">
    <name type="scientific">hydrothermal vent metagenome</name>
    <dbReference type="NCBI Taxonomy" id="652676"/>
    <lineage>
        <taxon>unclassified sequences</taxon>
        <taxon>metagenomes</taxon>
        <taxon>ecological metagenomes</taxon>
    </lineage>
</organism>
<name>A0A3B1E6N4_9ZZZZ</name>
<dbReference type="SUPFAM" id="SSF51658">
    <property type="entry name" value="Xylose isomerase-like"/>
    <property type="match status" value="1"/>
</dbReference>
<gene>
    <name evidence="2" type="ORF">MNBD_PLANCTO02-1746</name>
</gene>
<dbReference type="InterPro" id="IPR036237">
    <property type="entry name" value="Xyl_isomerase-like_sf"/>
</dbReference>
<proteinExistence type="predicted"/>
<evidence type="ECO:0000259" key="1">
    <source>
        <dbReference type="Pfam" id="PF01261"/>
    </source>
</evidence>
<dbReference type="Gene3D" id="3.20.20.150">
    <property type="entry name" value="Divalent-metal-dependent TIM barrel enzymes"/>
    <property type="match status" value="1"/>
</dbReference>
<dbReference type="EMBL" id="UOGL01000620">
    <property type="protein sequence ID" value="VAX42085.1"/>
    <property type="molecule type" value="Genomic_DNA"/>
</dbReference>
<reference evidence="2" key="1">
    <citation type="submission" date="2018-06" db="EMBL/GenBank/DDBJ databases">
        <authorList>
            <person name="Zhirakovskaya E."/>
        </authorList>
    </citation>
    <scope>NUCLEOTIDE SEQUENCE</scope>
</reference>
<dbReference type="InterPro" id="IPR050312">
    <property type="entry name" value="IolE/XylAMocC-like"/>
</dbReference>
<feature type="domain" description="Xylose isomerase-like TIM barrel" evidence="1">
    <location>
        <begin position="55"/>
        <end position="271"/>
    </location>
</feature>
<sequence>MPQLISCLSNSYGRFGLPAAIEHLPTVGINYLEMPIRTEGVPSFFKEDPLVTSGSTEKELEQIQQLLEKHHMQLSSCNITSGNPLERDVVEITKKKLDIAAWFGVTLVVAGAGEAEEGEQLQTLYSHLREIGDYAAERNITYCFETHPGICESHYGMLRTMEELNHSHLKLNYDTGNIFYYNEGVDGEVALAKVCQHVRHIHLKDTNGGYKEWYFPALGYGGAVDFVRVLQIMTDCGYKGPYSLEIEGIQYELKPTLTLHKERIKDSIEHLGHCGYHE</sequence>
<dbReference type="InterPro" id="IPR013022">
    <property type="entry name" value="Xyl_isomerase-like_TIM-brl"/>
</dbReference>
<dbReference type="AlphaFoldDB" id="A0A3B1E6N4"/>
<evidence type="ECO:0000313" key="2">
    <source>
        <dbReference type="EMBL" id="VAX42085.1"/>
    </source>
</evidence>
<dbReference type="Pfam" id="PF01261">
    <property type="entry name" value="AP_endonuc_2"/>
    <property type="match status" value="1"/>
</dbReference>